<dbReference type="AlphaFoldDB" id="A0A839V489"/>
<reference evidence="4 5" key="1">
    <citation type="submission" date="2020-08" db="EMBL/GenBank/DDBJ databases">
        <title>Genomic Encyclopedia of Type Strains, Phase III (KMG-III): the genomes of soil and plant-associated and newly described type strains.</title>
        <authorList>
            <person name="Whitman W."/>
        </authorList>
    </citation>
    <scope>NUCLEOTIDE SEQUENCE [LARGE SCALE GENOMIC DNA]</scope>
    <source>
        <strain evidence="4 5">CECT 8088</strain>
    </source>
</reference>
<feature type="signal peptide" evidence="2">
    <location>
        <begin position="1"/>
        <end position="20"/>
    </location>
</feature>
<proteinExistence type="inferred from homology"/>
<evidence type="ECO:0000256" key="2">
    <source>
        <dbReference type="SAM" id="SignalP"/>
    </source>
</evidence>
<evidence type="ECO:0000313" key="4">
    <source>
        <dbReference type="EMBL" id="MBB3175370.1"/>
    </source>
</evidence>
<evidence type="ECO:0000256" key="1">
    <source>
        <dbReference type="ARBA" id="ARBA00009387"/>
    </source>
</evidence>
<accession>A0A839V489</accession>
<dbReference type="Gene3D" id="1.10.530.10">
    <property type="match status" value="1"/>
</dbReference>
<organism evidence="4 5">
    <name type="scientific">Endobacter medicaginis</name>
    <dbReference type="NCBI Taxonomy" id="1181271"/>
    <lineage>
        <taxon>Bacteria</taxon>
        <taxon>Pseudomonadati</taxon>
        <taxon>Pseudomonadota</taxon>
        <taxon>Alphaproteobacteria</taxon>
        <taxon>Acetobacterales</taxon>
        <taxon>Acetobacteraceae</taxon>
        <taxon>Endobacter</taxon>
    </lineage>
</organism>
<feature type="chain" id="PRO_5032733420" description="Transglycosylase SLT domain-containing protein" evidence="2">
    <location>
        <begin position="21"/>
        <end position="245"/>
    </location>
</feature>
<keyword evidence="5" id="KW-1185">Reference proteome</keyword>
<dbReference type="SUPFAM" id="SSF53955">
    <property type="entry name" value="Lysozyme-like"/>
    <property type="match status" value="1"/>
</dbReference>
<protein>
    <recommendedName>
        <fullName evidence="3">Transglycosylase SLT domain-containing protein</fullName>
    </recommendedName>
</protein>
<name>A0A839V489_9PROT</name>
<dbReference type="RefSeq" id="WP_218062118.1">
    <property type="nucleotide sequence ID" value="NZ_JABXXQ010000316.1"/>
</dbReference>
<gene>
    <name evidence="4" type="ORF">FHR90_003225</name>
</gene>
<evidence type="ECO:0000259" key="3">
    <source>
        <dbReference type="Pfam" id="PF01464"/>
    </source>
</evidence>
<comment type="caution">
    <text evidence="4">The sequence shown here is derived from an EMBL/GenBank/DDBJ whole genome shotgun (WGS) entry which is preliminary data.</text>
</comment>
<dbReference type="Pfam" id="PF01464">
    <property type="entry name" value="SLT"/>
    <property type="match status" value="1"/>
</dbReference>
<dbReference type="Proteomes" id="UP000557688">
    <property type="component" value="Unassembled WGS sequence"/>
</dbReference>
<keyword evidence="2" id="KW-0732">Signal</keyword>
<dbReference type="InterPro" id="IPR023346">
    <property type="entry name" value="Lysozyme-like_dom_sf"/>
</dbReference>
<sequence length="245" mass="24222">MIPARWPAVAIAAIVVPAHAQVPAQVIPSIPELGAPQFMMPTGASSVGTTGSIGSGAGGGASYAAGSTDALALLQATSFGSGAVAAAQAVGVDPAALAAFGQIESNFRNVAAANGSTSATGPWQITSGTWNDVCRQNGLNYTADDRNDPVANATVAALYMGSIADRISSGTGQPATVAQTYAGYMFGPSTGVALSNATDQSAPLSNYVSATALSNNNMTGWTVGQYFANVSGRLGSDANGAVRSG</sequence>
<dbReference type="CDD" id="cd00442">
    <property type="entry name" value="Lyz-like"/>
    <property type="match status" value="1"/>
</dbReference>
<feature type="domain" description="Transglycosylase SLT" evidence="3">
    <location>
        <begin position="85"/>
        <end position="189"/>
    </location>
</feature>
<dbReference type="EMBL" id="JACHXV010000028">
    <property type="protein sequence ID" value="MBB3175370.1"/>
    <property type="molecule type" value="Genomic_DNA"/>
</dbReference>
<comment type="similarity">
    <text evidence="1">Belongs to the virb1 family.</text>
</comment>
<dbReference type="InterPro" id="IPR008258">
    <property type="entry name" value="Transglycosylase_SLT_dom_1"/>
</dbReference>
<evidence type="ECO:0000313" key="5">
    <source>
        <dbReference type="Proteomes" id="UP000557688"/>
    </source>
</evidence>